<accession>A0A2R6PJK5</accession>
<dbReference type="FunCoup" id="A0A2R6PJK5">
    <property type="interactions" value="16"/>
</dbReference>
<feature type="signal peptide" evidence="3">
    <location>
        <begin position="1"/>
        <end position="25"/>
    </location>
</feature>
<sequence>MAPLNHMPLLFSLFSLILFASAANAICVPRNLTAAAESPFASPSPAPMPSDGHISVAPISQPPESVAPMPSDGHISISQPPESTAPTPSYGHVSAAPVSQPPVSASQAPSNSLPQIPTHADPAIEKICKSTDYPDVCLAAVTPFLNGKTDPESVLGMAIQASIDLTNIAVAKATAIATSAAITPQMASILGDCKDSYNDALDNYKSAMDALGASDVGTVNSMLSAAITDFSDCDDELNGLESPLLEFDGTLTKMTSNCLAIASLIQ</sequence>
<feature type="chain" id="PRO_5015304188" evidence="3">
    <location>
        <begin position="26"/>
        <end position="266"/>
    </location>
</feature>
<dbReference type="NCBIfam" id="TIGR01614">
    <property type="entry name" value="PME_inhib"/>
    <property type="match status" value="1"/>
</dbReference>
<reference evidence="6" key="2">
    <citation type="journal article" date="2018" name="BMC Genomics">
        <title>A manually annotated Actinidia chinensis var. chinensis (kiwifruit) genome highlights the challenges associated with draft genomes and gene prediction in plants.</title>
        <authorList>
            <person name="Pilkington S.M."/>
            <person name="Crowhurst R."/>
            <person name="Hilario E."/>
            <person name="Nardozza S."/>
            <person name="Fraser L."/>
            <person name="Peng Y."/>
            <person name="Gunaseelan K."/>
            <person name="Simpson R."/>
            <person name="Tahir J."/>
            <person name="Deroles S.C."/>
            <person name="Templeton K."/>
            <person name="Luo Z."/>
            <person name="Davy M."/>
            <person name="Cheng C."/>
            <person name="McNeilage M."/>
            <person name="Scaglione D."/>
            <person name="Liu Y."/>
            <person name="Zhang Q."/>
            <person name="Datson P."/>
            <person name="De Silva N."/>
            <person name="Gardiner S.E."/>
            <person name="Bassett H."/>
            <person name="Chagne D."/>
            <person name="McCallum J."/>
            <person name="Dzierzon H."/>
            <person name="Deng C."/>
            <person name="Wang Y.Y."/>
            <person name="Barron L."/>
            <person name="Manako K."/>
            <person name="Bowen J."/>
            <person name="Foster T.M."/>
            <person name="Erridge Z.A."/>
            <person name="Tiffin H."/>
            <person name="Waite C.N."/>
            <person name="Davies K.M."/>
            <person name="Grierson E.P."/>
            <person name="Laing W.A."/>
            <person name="Kirk R."/>
            <person name="Chen X."/>
            <person name="Wood M."/>
            <person name="Montefiori M."/>
            <person name="Brummell D.A."/>
            <person name="Schwinn K.E."/>
            <person name="Catanach A."/>
            <person name="Fullerton C."/>
            <person name="Li D."/>
            <person name="Meiyalaghan S."/>
            <person name="Nieuwenhuizen N."/>
            <person name="Read N."/>
            <person name="Prakash R."/>
            <person name="Hunter D."/>
            <person name="Zhang H."/>
            <person name="McKenzie M."/>
            <person name="Knabel M."/>
            <person name="Harris A."/>
            <person name="Allan A.C."/>
            <person name="Gleave A."/>
            <person name="Chen A."/>
            <person name="Janssen B.J."/>
            <person name="Plunkett B."/>
            <person name="Ampomah-Dwamena C."/>
            <person name="Voogd C."/>
            <person name="Leif D."/>
            <person name="Lafferty D."/>
            <person name="Souleyre E.J.F."/>
            <person name="Varkonyi-Gasic E."/>
            <person name="Gambi F."/>
            <person name="Hanley J."/>
            <person name="Yao J.L."/>
            <person name="Cheung J."/>
            <person name="David K.M."/>
            <person name="Warren B."/>
            <person name="Marsh K."/>
            <person name="Snowden K.C."/>
            <person name="Lin-Wang K."/>
            <person name="Brian L."/>
            <person name="Martinez-Sanchez M."/>
            <person name="Wang M."/>
            <person name="Ileperuma N."/>
            <person name="Macnee N."/>
            <person name="Campin R."/>
            <person name="McAtee P."/>
            <person name="Drummond R.S.M."/>
            <person name="Espley R.V."/>
            <person name="Ireland H.S."/>
            <person name="Wu R."/>
            <person name="Atkinson R.G."/>
            <person name="Karunairetnam S."/>
            <person name="Bulley S."/>
            <person name="Chunkath S."/>
            <person name="Hanley Z."/>
            <person name="Storey R."/>
            <person name="Thrimawithana A.H."/>
            <person name="Thomson S."/>
            <person name="David C."/>
            <person name="Testolin R."/>
            <person name="Huang H."/>
            <person name="Hellens R.P."/>
            <person name="Schaffer R.J."/>
        </authorList>
    </citation>
    <scope>NUCLEOTIDE SEQUENCE [LARGE SCALE GENOMIC DNA]</scope>
    <source>
        <strain evidence="6">cv. Red5</strain>
    </source>
</reference>
<evidence type="ECO:0000259" key="4">
    <source>
        <dbReference type="SMART" id="SM00856"/>
    </source>
</evidence>
<dbReference type="InParanoid" id="A0A2R6PJK5"/>
<feature type="domain" description="Pectinesterase inhibitor" evidence="4">
    <location>
        <begin position="119"/>
        <end position="261"/>
    </location>
</feature>
<dbReference type="PANTHER" id="PTHR31080:SF68">
    <property type="entry name" value="PLANT INVERTASE_PECTIN METHYLESTERASE INHIBITOR SUPERFAMILY PROTEIN"/>
    <property type="match status" value="1"/>
</dbReference>
<dbReference type="SMART" id="SM00856">
    <property type="entry name" value="PMEI"/>
    <property type="match status" value="1"/>
</dbReference>
<dbReference type="EMBL" id="NKQK01000024">
    <property type="protein sequence ID" value="PSR92502.1"/>
    <property type="molecule type" value="Genomic_DNA"/>
</dbReference>
<reference evidence="5 6" key="1">
    <citation type="submission" date="2017-07" db="EMBL/GenBank/DDBJ databases">
        <title>An improved, manually edited Actinidia chinensis var. chinensis (kiwifruit) genome highlights the challenges associated with draft genomes and gene prediction in plants.</title>
        <authorList>
            <person name="Pilkington S."/>
            <person name="Crowhurst R."/>
            <person name="Hilario E."/>
            <person name="Nardozza S."/>
            <person name="Fraser L."/>
            <person name="Peng Y."/>
            <person name="Gunaseelan K."/>
            <person name="Simpson R."/>
            <person name="Tahir J."/>
            <person name="Deroles S."/>
            <person name="Templeton K."/>
            <person name="Luo Z."/>
            <person name="Davy M."/>
            <person name="Cheng C."/>
            <person name="Mcneilage M."/>
            <person name="Scaglione D."/>
            <person name="Liu Y."/>
            <person name="Zhang Q."/>
            <person name="Datson P."/>
            <person name="De Silva N."/>
            <person name="Gardiner S."/>
            <person name="Bassett H."/>
            <person name="Chagne D."/>
            <person name="Mccallum J."/>
            <person name="Dzierzon H."/>
            <person name="Deng C."/>
            <person name="Wang Y.-Y."/>
            <person name="Barron N."/>
            <person name="Manako K."/>
            <person name="Bowen J."/>
            <person name="Foster T."/>
            <person name="Erridge Z."/>
            <person name="Tiffin H."/>
            <person name="Waite C."/>
            <person name="Davies K."/>
            <person name="Grierson E."/>
            <person name="Laing W."/>
            <person name="Kirk R."/>
            <person name="Chen X."/>
            <person name="Wood M."/>
            <person name="Montefiori M."/>
            <person name="Brummell D."/>
            <person name="Schwinn K."/>
            <person name="Catanach A."/>
            <person name="Fullerton C."/>
            <person name="Li D."/>
            <person name="Meiyalaghan S."/>
            <person name="Nieuwenhuizen N."/>
            <person name="Read N."/>
            <person name="Prakash R."/>
            <person name="Hunter D."/>
            <person name="Zhang H."/>
            <person name="Mckenzie M."/>
            <person name="Knabel M."/>
            <person name="Harris A."/>
            <person name="Allan A."/>
            <person name="Chen A."/>
            <person name="Janssen B."/>
            <person name="Plunkett B."/>
            <person name="Dwamena C."/>
            <person name="Voogd C."/>
            <person name="Leif D."/>
            <person name="Lafferty D."/>
            <person name="Souleyre E."/>
            <person name="Varkonyi-Gasic E."/>
            <person name="Gambi F."/>
            <person name="Hanley J."/>
            <person name="Yao J.-L."/>
            <person name="Cheung J."/>
            <person name="David K."/>
            <person name="Warren B."/>
            <person name="Marsh K."/>
            <person name="Snowden K."/>
            <person name="Lin-Wang K."/>
            <person name="Brian L."/>
            <person name="Martinez-Sanchez M."/>
            <person name="Wang M."/>
            <person name="Ileperuma N."/>
            <person name="Macnee N."/>
            <person name="Campin R."/>
            <person name="Mcatee P."/>
            <person name="Drummond R."/>
            <person name="Espley R."/>
            <person name="Ireland H."/>
            <person name="Wu R."/>
            <person name="Atkinson R."/>
            <person name="Karunairetnam S."/>
            <person name="Bulley S."/>
            <person name="Chunkath S."/>
            <person name="Hanley Z."/>
            <person name="Storey R."/>
            <person name="Thrimawithana A."/>
            <person name="Thomson S."/>
            <person name="David C."/>
            <person name="Testolin R."/>
        </authorList>
    </citation>
    <scope>NUCLEOTIDE SEQUENCE [LARGE SCALE GENOMIC DNA]</scope>
    <source>
        <strain evidence="6">cv. Red5</strain>
        <tissue evidence="5">Young leaf</tissue>
    </source>
</reference>
<dbReference type="OMA" id="NAMDTIP"/>
<dbReference type="OrthoDB" id="770764at2759"/>
<feature type="compositionally biased region" description="Low complexity" evidence="2">
    <location>
        <begin position="93"/>
        <end position="110"/>
    </location>
</feature>
<dbReference type="Proteomes" id="UP000241394">
    <property type="component" value="Chromosome LG24"/>
</dbReference>
<evidence type="ECO:0000313" key="6">
    <source>
        <dbReference type="Proteomes" id="UP000241394"/>
    </source>
</evidence>
<dbReference type="SUPFAM" id="SSF101148">
    <property type="entry name" value="Plant invertase/pectin methylesterase inhibitor"/>
    <property type="match status" value="1"/>
</dbReference>
<comment type="caution">
    <text evidence="5">The sequence shown here is derived from an EMBL/GenBank/DDBJ whole genome shotgun (WGS) entry which is preliminary data.</text>
</comment>
<evidence type="ECO:0000256" key="3">
    <source>
        <dbReference type="SAM" id="SignalP"/>
    </source>
</evidence>
<evidence type="ECO:0000256" key="1">
    <source>
        <dbReference type="ARBA" id="ARBA00022729"/>
    </source>
</evidence>
<dbReference type="InterPro" id="IPR006501">
    <property type="entry name" value="Pectinesterase_inhib_dom"/>
</dbReference>
<name>A0A2R6PJK5_ACTCC</name>
<evidence type="ECO:0000313" key="5">
    <source>
        <dbReference type="EMBL" id="PSR92502.1"/>
    </source>
</evidence>
<protein>
    <submittedName>
        <fullName evidence="5">Pectinesterase</fullName>
    </submittedName>
</protein>
<keyword evidence="1 3" id="KW-0732">Signal</keyword>
<dbReference type="InterPro" id="IPR035513">
    <property type="entry name" value="Invertase/methylesterase_inhib"/>
</dbReference>
<evidence type="ECO:0000256" key="2">
    <source>
        <dbReference type="SAM" id="MobiDB-lite"/>
    </source>
</evidence>
<dbReference type="AlphaFoldDB" id="A0A2R6PJK5"/>
<dbReference type="InterPro" id="IPR051955">
    <property type="entry name" value="PME_Inhibitor"/>
</dbReference>
<dbReference type="PANTHER" id="PTHR31080">
    <property type="entry name" value="PECTINESTERASE INHIBITOR-LIKE"/>
    <property type="match status" value="1"/>
</dbReference>
<dbReference type="GO" id="GO:0004857">
    <property type="term" value="F:enzyme inhibitor activity"/>
    <property type="evidence" value="ECO:0007669"/>
    <property type="project" value="InterPro"/>
</dbReference>
<dbReference type="CDD" id="cd15800">
    <property type="entry name" value="PMEI-like_2"/>
    <property type="match status" value="1"/>
</dbReference>
<dbReference type="Gramene" id="PSR92502">
    <property type="protein sequence ID" value="PSR92502"/>
    <property type="gene ID" value="CEY00_Acc27120"/>
</dbReference>
<dbReference type="Pfam" id="PF04043">
    <property type="entry name" value="PMEI"/>
    <property type="match status" value="1"/>
</dbReference>
<gene>
    <name evidence="5" type="ORF">CEY00_Acc27120</name>
</gene>
<dbReference type="Gene3D" id="1.20.140.40">
    <property type="entry name" value="Invertase/pectin methylesterase inhibitor family protein"/>
    <property type="match status" value="1"/>
</dbReference>
<keyword evidence="6" id="KW-1185">Reference proteome</keyword>
<dbReference type="STRING" id="1590841.A0A2R6PJK5"/>
<organism evidence="5 6">
    <name type="scientific">Actinidia chinensis var. chinensis</name>
    <name type="common">Chinese soft-hair kiwi</name>
    <dbReference type="NCBI Taxonomy" id="1590841"/>
    <lineage>
        <taxon>Eukaryota</taxon>
        <taxon>Viridiplantae</taxon>
        <taxon>Streptophyta</taxon>
        <taxon>Embryophyta</taxon>
        <taxon>Tracheophyta</taxon>
        <taxon>Spermatophyta</taxon>
        <taxon>Magnoliopsida</taxon>
        <taxon>eudicotyledons</taxon>
        <taxon>Gunneridae</taxon>
        <taxon>Pentapetalae</taxon>
        <taxon>asterids</taxon>
        <taxon>Ericales</taxon>
        <taxon>Actinidiaceae</taxon>
        <taxon>Actinidia</taxon>
    </lineage>
</organism>
<feature type="compositionally biased region" description="Polar residues" evidence="2">
    <location>
        <begin position="76"/>
        <end position="87"/>
    </location>
</feature>
<dbReference type="FunFam" id="1.20.140.40:FF:000003">
    <property type="entry name" value="Invertase/pectin methylesterase inhibitor family protein"/>
    <property type="match status" value="1"/>
</dbReference>
<feature type="region of interest" description="Disordered" evidence="2">
    <location>
        <begin position="37"/>
        <end position="118"/>
    </location>
</feature>
<proteinExistence type="predicted"/>